<evidence type="ECO:0000313" key="1">
    <source>
        <dbReference type="EMBL" id="PWN48804.1"/>
    </source>
</evidence>
<protein>
    <submittedName>
        <fullName evidence="1">Uncharacterized protein</fullName>
    </submittedName>
</protein>
<reference evidence="1 2" key="1">
    <citation type="journal article" date="2018" name="Mol. Biol. Evol.">
        <title>Broad Genomic Sampling Reveals a Smut Pathogenic Ancestry of the Fungal Clade Ustilaginomycotina.</title>
        <authorList>
            <person name="Kijpornyongpan T."/>
            <person name="Mondo S.J."/>
            <person name="Barry K."/>
            <person name="Sandor L."/>
            <person name="Lee J."/>
            <person name="Lipzen A."/>
            <person name="Pangilinan J."/>
            <person name="LaButti K."/>
            <person name="Hainaut M."/>
            <person name="Henrissat B."/>
            <person name="Grigoriev I.V."/>
            <person name="Spatafora J.W."/>
            <person name="Aime M.C."/>
        </authorList>
    </citation>
    <scope>NUCLEOTIDE SEQUENCE [LARGE SCALE GENOMIC DNA]</scope>
    <source>
        <strain evidence="1 2">SA 807</strain>
    </source>
</reference>
<keyword evidence="2" id="KW-1185">Reference proteome</keyword>
<evidence type="ECO:0000313" key="2">
    <source>
        <dbReference type="Proteomes" id="UP000245626"/>
    </source>
</evidence>
<proteinExistence type="predicted"/>
<dbReference type="Proteomes" id="UP000245626">
    <property type="component" value="Unassembled WGS sequence"/>
</dbReference>
<sequence length="597" mass="66850">MSETEQLLQDDAYSQGSRITSRTDVSPKTISALIRRVRALVRRLIDHEVEESSIVGAEGIISQEVVLAFHELGGDFVDALPFSLLQARKNFLRDASDSHSDASLNELRAVACEVIARRLVAKFERDSYDQGLAQGGGSHLSLTKKFTRVESDGDISIPTSALESAIDQHCTTLLSSTEVQRAVQAIWSGQLVQKYGPDGHSYFEPYESKDDGAFLNHFHPSRLGVPKYAYCINIVTWIFFLAIFTVQTRVYKSFDFYEALLWVMAAGYLAEDVSRWFKIGGIDAVSFWTVLDLATDLLFTSAFALRMASFIAHGDNSEFFQLRAFQLLACVAPLVWIQLLKLFDGFVYFGTLQVIILRMMKESAIFFTLLVLVCIGFFHALYALDAADEDRVADAATRITDALIQALLGGADFDLSAESFGYPFGHILYYAYCFTTAVVLLNILIAFFGTAYSEVVDAASEVYCGFFSEKVVSMVRAPDQFVYPPPFNLIEAFLVAPLEYVLPHSYYSKLNYYLQSVLFGIPLFIIAFYESRLARKVGGIVLEHKHTDQEEAEACGERGTLEDPEVPEDEINQGMKISKTSFEQLVKMINKSKKDEQ</sequence>
<gene>
    <name evidence="1" type="ORF">IE53DRAFT_176641</name>
</gene>
<organism evidence="1 2">
    <name type="scientific">Violaceomyces palustris</name>
    <dbReference type="NCBI Taxonomy" id="1673888"/>
    <lineage>
        <taxon>Eukaryota</taxon>
        <taxon>Fungi</taxon>
        <taxon>Dikarya</taxon>
        <taxon>Basidiomycota</taxon>
        <taxon>Ustilaginomycotina</taxon>
        <taxon>Ustilaginomycetes</taxon>
        <taxon>Violaceomycetales</taxon>
        <taxon>Violaceomycetaceae</taxon>
        <taxon>Violaceomyces</taxon>
    </lineage>
</organism>
<dbReference type="EMBL" id="KZ820140">
    <property type="protein sequence ID" value="PWN48804.1"/>
    <property type="molecule type" value="Genomic_DNA"/>
</dbReference>
<name>A0ACD0NSS4_9BASI</name>
<accession>A0ACD0NSS4</accession>